<dbReference type="PANTHER" id="PTHR23153">
    <property type="entry name" value="UBX-RELATED"/>
    <property type="match status" value="1"/>
</dbReference>
<dbReference type="SUPFAM" id="SSF54236">
    <property type="entry name" value="Ubiquitin-like"/>
    <property type="match status" value="1"/>
</dbReference>
<evidence type="ECO:0000313" key="3">
    <source>
        <dbReference type="Proteomes" id="UP000695000"/>
    </source>
</evidence>
<reference evidence="4" key="1">
    <citation type="submission" date="2025-08" db="UniProtKB">
        <authorList>
            <consortium name="RefSeq"/>
        </authorList>
    </citation>
    <scope>IDENTIFICATION</scope>
    <source>
        <tissue evidence="4">Whole Larva</tissue>
    </source>
</reference>
<dbReference type="InterPro" id="IPR001012">
    <property type="entry name" value="UBX_dom"/>
</dbReference>
<dbReference type="InterPro" id="IPR036339">
    <property type="entry name" value="PUB-like_dom_sf"/>
</dbReference>
<dbReference type="PANTHER" id="PTHR23153:SF38">
    <property type="entry name" value="UBX DOMAIN-CONTAINING PROTEIN 6"/>
    <property type="match status" value="1"/>
</dbReference>
<evidence type="ECO:0000256" key="1">
    <source>
        <dbReference type="SAM" id="MobiDB-lite"/>
    </source>
</evidence>
<dbReference type="PROSITE" id="PS50033">
    <property type="entry name" value="UBX"/>
    <property type="match status" value="1"/>
</dbReference>
<sequence>MNEKIKKFFARKKLDAKFKLAGPGHKLTESTASSATSNNKKPAYVPQTSRELTDATKQAAEAALARMGGPRKDYAFNTSLAAIQAQVRRELEAESKNKEPLEVSPRRPVETELIASPLLAVNGIYYKCPIISEEVLSKDEWRVKIKEFLLEQLEEERGITACLMIHSCNYNRAKVTDCVNVLCKYLENIIGNPEETKFHKIRCSNATFYDKVLPIFGALDLLLEAGFSKQILEHNGNDEEFYVFDEKKAEAVEKLLFLRDSLRSEDKIELELDRNLQVLSPAQATKRNQLPLEFYALTPEEIKREQQQKADVAEKQMVLRTKAMREKEELREIRKYKFSLVRIRFPDGLYLQGTFSVYEKLIDVINFVTENLEDANSFLLLGPTGHKFEEDDYNSTLFDLRLVPATILNFQWNCETSSGGFLKPEVMILVQSIVANEYLQLLKHNEPT</sequence>
<dbReference type="CDD" id="cd16119">
    <property type="entry name" value="UBX_UBXN6"/>
    <property type="match status" value="1"/>
</dbReference>
<evidence type="ECO:0000313" key="4">
    <source>
        <dbReference type="RefSeq" id="XP_017773526.1"/>
    </source>
</evidence>
<dbReference type="Gene3D" id="1.20.58.2190">
    <property type="match status" value="1"/>
</dbReference>
<proteinExistence type="predicted"/>
<accession>A0ABM1MG26</accession>
<dbReference type="SUPFAM" id="SSF143503">
    <property type="entry name" value="PUG domain-like"/>
    <property type="match status" value="1"/>
</dbReference>
<dbReference type="CDD" id="cd10460">
    <property type="entry name" value="PUB_UBXD1"/>
    <property type="match status" value="1"/>
</dbReference>
<dbReference type="InterPro" id="IPR042774">
    <property type="entry name" value="UBXN6_PUB"/>
</dbReference>
<keyword evidence="3" id="KW-1185">Reference proteome</keyword>
<evidence type="ECO:0000259" key="2">
    <source>
        <dbReference type="PROSITE" id="PS50033"/>
    </source>
</evidence>
<dbReference type="GeneID" id="108560476"/>
<organism evidence="3 4">
    <name type="scientific">Nicrophorus vespilloides</name>
    <name type="common">Boreal carrion beetle</name>
    <dbReference type="NCBI Taxonomy" id="110193"/>
    <lineage>
        <taxon>Eukaryota</taxon>
        <taxon>Metazoa</taxon>
        <taxon>Ecdysozoa</taxon>
        <taxon>Arthropoda</taxon>
        <taxon>Hexapoda</taxon>
        <taxon>Insecta</taxon>
        <taxon>Pterygota</taxon>
        <taxon>Neoptera</taxon>
        <taxon>Endopterygota</taxon>
        <taxon>Coleoptera</taxon>
        <taxon>Polyphaga</taxon>
        <taxon>Staphyliniformia</taxon>
        <taxon>Silphidae</taxon>
        <taxon>Nicrophorinae</taxon>
        <taxon>Nicrophorus</taxon>
    </lineage>
</organism>
<feature type="region of interest" description="Disordered" evidence="1">
    <location>
        <begin position="22"/>
        <end position="55"/>
    </location>
</feature>
<feature type="compositionally biased region" description="Low complexity" evidence="1">
    <location>
        <begin position="30"/>
        <end position="41"/>
    </location>
</feature>
<gene>
    <name evidence="4" type="primary">LOC108560476</name>
</gene>
<name>A0ABM1MG26_NICVS</name>
<dbReference type="Proteomes" id="UP000695000">
    <property type="component" value="Unplaced"/>
</dbReference>
<dbReference type="SMART" id="SM00580">
    <property type="entry name" value="PUG"/>
    <property type="match status" value="1"/>
</dbReference>
<dbReference type="Gene3D" id="3.10.20.90">
    <property type="entry name" value="Phosphatidylinositol 3-kinase Catalytic Subunit, Chain A, domain 1"/>
    <property type="match status" value="1"/>
</dbReference>
<dbReference type="Pfam" id="PF00789">
    <property type="entry name" value="UBX"/>
    <property type="match status" value="1"/>
</dbReference>
<dbReference type="InterPro" id="IPR029071">
    <property type="entry name" value="Ubiquitin-like_domsf"/>
</dbReference>
<dbReference type="RefSeq" id="XP_017773526.1">
    <property type="nucleotide sequence ID" value="XM_017918037.1"/>
</dbReference>
<protein>
    <submittedName>
        <fullName evidence="4">UBX domain-containing protein 6</fullName>
    </submittedName>
</protein>
<dbReference type="Pfam" id="PF09409">
    <property type="entry name" value="PUB"/>
    <property type="match status" value="1"/>
</dbReference>
<feature type="domain" description="UBX" evidence="2">
    <location>
        <begin position="334"/>
        <end position="410"/>
    </location>
</feature>
<dbReference type="InterPro" id="IPR018997">
    <property type="entry name" value="PUB_domain"/>
</dbReference>